<reference evidence="1 2" key="1">
    <citation type="submission" date="2009-07" db="EMBL/GenBank/DDBJ databases">
        <authorList>
            <person name="Madupu R."/>
            <person name="Sebastian Y."/>
            <person name="Durkin A.S."/>
            <person name="Torralba M."/>
            <person name="Methe B."/>
            <person name="Sutton G.G."/>
            <person name="Strausberg R.L."/>
            <person name="Nelson K.E."/>
        </authorList>
    </citation>
    <scope>NUCLEOTIDE SEQUENCE [LARGE SCALE GENOMIC DNA]</scope>
    <source>
        <strain evidence="1 2">RM3277</strain>
    </source>
</reference>
<sequence length="65" mass="7555">MPKCVKFDSAVPHLFDTNGKIGTYPFQFNSLFCKLNKAKLKFNSNHKWTCFLVLMIKNIQFNEPA</sequence>
<evidence type="ECO:0000313" key="1">
    <source>
        <dbReference type="EMBL" id="EET80859.1"/>
    </source>
</evidence>
<keyword evidence="2" id="KW-1185">Reference proteome</keyword>
<dbReference type="Proteomes" id="UP000003107">
    <property type="component" value="Unassembled WGS sequence"/>
</dbReference>
<dbReference type="STRING" id="553219.CAMSH0001_1589"/>
<comment type="caution">
    <text evidence="1">The sequence shown here is derived from an EMBL/GenBank/DDBJ whole genome shotgun (WGS) entry which is preliminary data.</text>
</comment>
<proteinExistence type="predicted"/>
<organism evidence="1 2">
    <name type="scientific">Campylobacter showae RM3277</name>
    <dbReference type="NCBI Taxonomy" id="553219"/>
    <lineage>
        <taxon>Bacteria</taxon>
        <taxon>Pseudomonadati</taxon>
        <taxon>Campylobacterota</taxon>
        <taxon>Epsilonproteobacteria</taxon>
        <taxon>Campylobacterales</taxon>
        <taxon>Campylobacteraceae</taxon>
        <taxon>Campylobacter</taxon>
    </lineage>
</organism>
<dbReference type="AlphaFoldDB" id="C6RD01"/>
<dbReference type="EMBL" id="ACVQ01000003">
    <property type="protein sequence ID" value="EET80859.1"/>
    <property type="molecule type" value="Genomic_DNA"/>
</dbReference>
<accession>C6RD01</accession>
<protein>
    <submittedName>
        <fullName evidence="1">Uncharacterized protein</fullName>
    </submittedName>
</protein>
<gene>
    <name evidence="1" type="ORF">CAMSH0001_1589</name>
</gene>
<name>C6RD01_9BACT</name>
<evidence type="ECO:0000313" key="2">
    <source>
        <dbReference type="Proteomes" id="UP000003107"/>
    </source>
</evidence>